<dbReference type="PANTHER" id="PTHR10151">
    <property type="entry name" value="ECTONUCLEOTIDE PYROPHOSPHATASE/PHOSPHODIESTERASE"/>
    <property type="match status" value="1"/>
</dbReference>
<evidence type="ECO:0000313" key="8">
    <source>
        <dbReference type="Proteomes" id="UP000198034"/>
    </source>
</evidence>
<keyword evidence="3" id="KW-0732">Signal</keyword>
<dbReference type="PIRSF" id="PIRSF031924">
    <property type="entry name" value="Pi-irrepressible_AP"/>
    <property type="match status" value="1"/>
</dbReference>
<dbReference type="OrthoDB" id="9766127at2"/>
<organism evidence="7 8">
    <name type="scientific">Flavobacterium columnare</name>
    <dbReference type="NCBI Taxonomy" id="996"/>
    <lineage>
        <taxon>Bacteria</taxon>
        <taxon>Pseudomonadati</taxon>
        <taxon>Bacteroidota</taxon>
        <taxon>Flavobacteriia</taxon>
        <taxon>Flavobacteriales</taxon>
        <taxon>Flavobacteriaceae</taxon>
        <taxon>Flavobacterium</taxon>
    </lineage>
</organism>
<dbReference type="Pfam" id="PF01663">
    <property type="entry name" value="Phosphodiest"/>
    <property type="match status" value="1"/>
</dbReference>
<feature type="active site" description="Phosphothreonine intermediate" evidence="5">
    <location>
        <position position="80"/>
    </location>
</feature>
<name>A0A246GE28_9FLAO</name>
<dbReference type="InterPro" id="IPR026263">
    <property type="entry name" value="Alkaline_phosphatase_prok"/>
</dbReference>
<dbReference type="GO" id="GO:0004035">
    <property type="term" value="F:alkaline phosphatase activity"/>
    <property type="evidence" value="ECO:0007669"/>
    <property type="project" value="InterPro"/>
</dbReference>
<dbReference type="Gene3D" id="3.30.1360.150">
    <property type="match status" value="1"/>
</dbReference>
<dbReference type="InterPro" id="IPR017850">
    <property type="entry name" value="Alkaline_phosphatase_core_sf"/>
</dbReference>
<dbReference type="Gene3D" id="3.40.720.10">
    <property type="entry name" value="Alkaline Phosphatase, subunit A"/>
    <property type="match status" value="1"/>
</dbReference>
<reference evidence="7 8" key="1">
    <citation type="journal article" date="2017" name="Infect. Genet. Evol.">
        <title>Comparative genome analysis of fish pathogen Flavobacterium columnare reveals extensive sequence diversity within the species.</title>
        <authorList>
            <person name="Kayansamruaj P."/>
            <person name="Dong H.T."/>
            <person name="Hirono I."/>
            <person name="Kondo H."/>
            <person name="Senapin S."/>
            <person name="Rodkhum C."/>
        </authorList>
    </citation>
    <scope>NUCLEOTIDE SEQUENCE [LARGE SCALE GENOMIC DNA]</scope>
    <source>
        <strain evidence="7 8">1214</strain>
    </source>
</reference>
<feature type="binding site" evidence="6">
    <location>
        <begin position="163"/>
        <end position="165"/>
    </location>
    <ligand>
        <name>substrate</name>
    </ligand>
</feature>
<evidence type="ECO:0000256" key="1">
    <source>
        <dbReference type="ARBA" id="ARBA00022553"/>
    </source>
</evidence>
<keyword evidence="2 4" id="KW-0479">Metal-binding</keyword>
<dbReference type="AlphaFoldDB" id="A0A246GE28"/>
<comment type="caution">
    <text evidence="7">The sequence shown here is derived from an EMBL/GenBank/DDBJ whole genome shotgun (WGS) entry which is preliminary data.</text>
</comment>
<evidence type="ECO:0000256" key="6">
    <source>
        <dbReference type="PIRSR" id="PIRSR031924-51"/>
    </source>
</evidence>
<dbReference type="SUPFAM" id="SSF53649">
    <property type="entry name" value="Alkaline phosphatase-like"/>
    <property type="match status" value="1"/>
</dbReference>
<proteinExistence type="predicted"/>
<feature type="binding site" evidence="6">
    <location>
        <position position="101"/>
    </location>
    <ligand>
        <name>substrate</name>
    </ligand>
</feature>
<dbReference type="GO" id="GO:0046872">
    <property type="term" value="F:metal ion binding"/>
    <property type="evidence" value="ECO:0007669"/>
    <property type="project" value="UniProtKB-KW"/>
</dbReference>
<dbReference type="Proteomes" id="UP000198034">
    <property type="component" value="Unassembled WGS sequence"/>
</dbReference>
<evidence type="ECO:0000256" key="4">
    <source>
        <dbReference type="PIRNR" id="PIRNR031924"/>
    </source>
</evidence>
<dbReference type="PANTHER" id="PTHR10151:SF120">
    <property type="entry name" value="BIS(5'-ADENOSYL)-TRIPHOSPHATASE"/>
    <property type="match status" value="1"/>
</dbReference>
<gene>
    <name evidence="7" type="ORF">BWK62_04725</name>
</gene>
<dbReference type="EMBL" id="MTCY01000009">
    <property type="protein sequence ID" value="OWP78627.1"/>
    <property type="molecule type" value="Genomic_DNA"/>
</dbReference>
<accession>A0A246GE28</accession>
<keyword evidence="1 5" id="KW-0597">Phosphoprotein</keyword>
<evidence type="ECO:0000256" key="5">
    <source>
        <dbReference type="PIRSR" id="PIRSR031924-50"/>
    </source>
</evidence>
<evidence type="ECO:0000256" key="3">
    <source>
        <dbReference type="ARBA" id="ARBA00022729"/>
    </source>
</evidence>
<evidence type="ECO:0000256" key="2">
    <source>
        <dbReference type="ARBA" id="ARBA00022723"/>
    </source>
</evidence>
<evidence type="ECO:0000313" key="7">
    <source>
        <dbReference type="EMBL" id="OWP78627.1"/>
    </source>
</evidence>
<sequence>MKKFFKVYFSILSMAVGAQTAKINAEVKRPKLVVGIVVDQMKMEYLNRFYSDFSESGFKRLLRDGFTYHNMHYNYMPTFTGPGHASIYTGTTPAVHGIVGNEWFNKATGKNLYCTDDTDVSTVGIGTESEGKMSPKILQSSTITDELKLSTNFKGKVIGVSVKDRGAILPAGHFADWAFWFSKTGNFISSTFYGKSLPTWVTQFNNEKNYEKYVNQNWDLLKEKSTYNESLPDDNPYEGKLNKKQAFFPYALSELTKPGDVGILRTTPFGNNFLADFAQKTIENEQLGKDDDTDFLTVSFSATDYIGHMYGPRSIELQDTYLRLDQTLASFLQYLDINVGKDNYLLFLTADHAGAENVMHLKDNRYDVDDTNEKNIEHAIAEFTKAQFGDNLLLLYDSFNVFLDKVKIKEKGLDLNKVKNAVKDFLYTQKHVKKVYDESEIIAGSVSDNYLNFVSKGYDPVQNGELIIVDKPAYMQYQTTGTSHGSPYSYDTHVPCLFYGWGIKKGENFDKKDITQIAPTLALKLKTTLPNSTDAIPLTEILPK</sequence>
<dbReference type="InterPro" id="IPR002591">
    <property type="entry name" value="Phosphodiest/P_Trfase"/>
</dbReference>
<dbReference type="NCBIfam" id="NF042991">
    <property type="entry name" value="alk_phos_PafA"/>
    <property type="match status" value="1"/>
</dbReference>
<protein>
    <submittedName>
        <fullName evidence="7">Alkaline phosphatase</fullName>
    </submittedName>
</protein>
<dbReference type="CDD" id="cd16016">
    <property type="entry name" value="AP-SPAP"/>
    <property type="match status" value="1"/>
</dbReference>